<comment type="catalytic activity">
    <reaction evidence="1">
        <text>Preference for hydrophobic residues at P1 and P1' and basic residues at P2' and P3'. A model nonapeptide is cleaved at -Ala-Tyr-|-Leu-Lys-Lys-.</text>
        <dbReference type="EC" id="3.4.24.36"/>
    </reaction>
</comment>
<dbReference type="EMBL" id="AUPL01006935">
    <property type="protein sequence ID" value="ESL05418.1"/>
    <property type="molecule type" value="Genomic_DNA"/>
</dbReference>
<proteinExistence type="inferred from homology"/>
<comment type="cofactor">
    <cofactor evidence="15 16">
        <name>Zn(2+)</name>
        <dbReference type="ChEBI" id="CHEBI:29105"/>
    </cofactor>
    <text evidence="15 16">Binds 1 zinc ion per subunit.</text>
</comment>
<keyword evidence="14" id="KW-0325">Glycoprotein</keyword>
<keyword evidence="12" id="KW-0865">Zymogen</keyword>
<dbReference type="SUPFAM" id="SSF55486">
    <property type="entry name" value="Metalloproteases ('zincins'), catalytic domain"/>
    <property type="match status" value="2"/>
</dbReference>
<dbReference type="EC" id="3.4.24.-" evidence="16"/>
<evidence type="ECO:0000256" key="1">
    <source>
        <dbReference type="ARBA" id="ARBA00001249"/>
    </source>
</evidence>
<feature type="transmembrane region" description="Helical" evidence="18">
    <location>
        <begin position="61"/>
        <end position="80"/>
    </location>
</feature>
<keyword evidence="11 18" id="KW-0472">Membrane</keyword>
<evidence type="ECO:0000256" key="13">
    <source>
        <dbReference type="ARBA" id="ARBA00023157"/>
    </source>
</evidence>
<dbReference type="GO" id="GO:0005737">
    <property type="term" value="C:cytoplasm"/>
    <property type="evidence" value="ECO:0007669"/>
    <property type="project" value="TreeGrafter"/>
</dbReference>
<evidence type="ECO:0000256" key="18">
    <source>
        <dbReference type="SAM" id="Phobius"/>
    </source>
</evidence>
<evidence type="ECO:0000256" key="10">
    <source>
        <dbReference type="ARBA" id="ARBA00023049"/>
    </source>
</evidence>
<dbReference type="GO" id="GO:0007155">
    <property type="term" value="P:cell adhesion"/>
    <property type="evidence" value="ECO:0007669"/>
    <property type="project" value="UniProtKB-KW"/>
</dbReference>
<keyword evidence="18" id="KW-1133">Transmembrane helix</keyword>
<keyword evidence="13" id="KW-1015">Disulfide bond</keyword>
<dbReference type="AlphaFoldDB" id="A0A061IS05"/>
<dbReference type="PANTHER" id="PTHR10942">
    <property type="entry name" value="LEISHMANOLYSIN-LIKE PEPTIDASE"/>
    <property type="match status" value="1"/>
</dbReference>
<evidence type="ECO:0000256" key="3">
    <source>
        <dbReference type="ARBA" id="ARBA00005860"/>
    </source>
</evidence>
<evidence type="ECO:0000256" key="11">
    <source>
        <dbReference type="ARBA" id="ARBA00023136"/>
    </source>
</evidence>
<evidence type="ECO:0000256" key="7">
    <source>
        <dbReference type="ARBA" id="ARBA00022801"/>
    </source>
</evidence>
<dbReference type="GO" id="GO:0016020">
    <property type="term" value="C:membrane"/>
    <property type="evidence" value="ECO:0007669"/>
    <property type="project" value="UniProtKB-SubCell"/>
</dbReference>
<feature type="region of interest" description="Disordered" evidence="17">
    <location>
        <begin position="336"/>
        <end position="443"/>
    </location>
</feature>
<dbReference type="InterPro" id="IPR001577">
    <property type="entry name" value="Peptidase_M8"/>
</dbReference>
<dbReference type="MEROPS" id="M08.001"/>
<keyword evidence="6" id="KW-0732">Signal</keyword>
<keyword evidence="7 16" id="KW-0378">Hydrolase</keyword>
<dbReference type="PANTHER" id="PTHR10942:SF0">
    <property type="entry name" value="LEISHMANOLYSIN-LIKE PEPTIDASE"/>
    <property type="match status" value="1"/>
</dbReference>
<reference evidence="19 20" key="1">
    <citation type="submission" date="2013-07" db="EMBL/GenBank/DDBJ databases">
        <authorList>
            <person name="Stoco P.H."/>
            <person name="Wagner G."/>
            <person name="Gerber A."/>
            <person name="Zaha A."/>
            <person name="Thompson C."/>
            <person name="Bartholomeu D.C."/>
            <person name="Luckemeyer D.D."/>
            <person name="Bahia D."/>
            <person name="Loreto E."/>
            <person name="Prestes E.B."/>
            <person name="Lima F.M."/>
            <person name="Rodrigues-Luiz G."/>
            <person name="Vallejo G.A."/>
            <person name="Filho J.F."/>
            <person name="Monteiro K.M."/>
            <person name="Tyler K.M."/>
            <person name="de Almeida L.G."/>
            <person name="Ortiz M.F."/>
            <person name="Siervo M.A."/>
            <person name="de Moraes M.H."/>
            <person name="Cunha O.L."/>
            <person name="Mendonca-Neto R."/>
            <person name="Silva R."/>
            <person name="Teixeira S.M."/>
            <person name="Murta S.M."/>
            <person name="Sincero T.C."/>
            <person name="Mendes T.A."/>
            <person name="Urmenyi T.P."/>
            <person name="Silva V.G."/>
            <person name="da Rocha W.D."/>
            <person name="Andersson B."/>
            <person name="Romanha A.J."/>
            <person name="Steindel M."/>
            <person name="de Vasconcelos A.T."/>
            <person name="Grisard E.C."/>
        </authorList>
    </citation>
    <scope>NUCLEOTIDE SEQUENCE [LARGE SCALE GENOMIC DNA]</scope>
    <source>
        <strain evidence="19 20">SC58</strain>
    </source>
</reference>
<dbReference type="GO" id="GO:0006508">
    <property type="term" value="P:proteolysis"/>
    <property type="evidence" value="ECO:0007669"/>
    <property type="project" value="UniProtKB-KW"/>
</dbReference>
<evidence type="ECO:0000313" key="20">
    <source>
        <dbReference type="Proteomes" id="UP000031737"/>
    </source>
</evidence>
<feature type="binding site" evidence="15">
    <location>
        <position position="494"/>
    </location>
    <ligand>
        <name>Zn(2+)</name>
        <dbReference type="ChEBI" id="CHEBI:29105"/>
        <note>catalytic</note>
    </ligand>
</feature>
<evidence type="ECO:0000256" key="12">
    <source>
        <dbReference type="ARBA" id="ARBA00023145"/>
    </source>
</evidence>
<evidence type="ECO:0000256" key="5">
    <source>
        <dbReference type="ARBA" id="ARBA00022723"/>
    </source>
</evidence>
<evidence type="ECO:0000256" key="4">
    <source>
        <dbReference type="ARBA" id="ARBA00022670"/>
    </source>
</evidence>
<dbReference type="Proteomes" id="UP000031737">
    <property type="component" value="Unassembled WGS sequence"/>
</dbReference>
<keyword evidence="8 15" id="KW-0862">Zinc</keyword>
<dbReference type="OrthoDB" id="527990at2759"/>
<dbReference type="PRINTS" id="PR00782">
    <property type="entry name" value="LSHMANOLYSIN"/>
</dbReference>
<feature type="transmembrane region" description="Helical" evidence="18">
    <location>
        <begin position="31"/>
        <end position="49"/>
    </location>
</feature>
<comment type="subcellular location">
    <subcellularLocation>
        <location evidence="2">Membrane</location>
    </subcellularLocation>
</comment>
<gene>
    <name evidence="19" type="ORF">TRSC58_06935</name>
</gene>
<protein>
    <recommendedName>
        <fullName evidence="16">Leishmanolysin-like peptidase</fullName>
        <ecNumber evidence="16">3.4.24.-</ecNumber>
    </recommendedName>
</protein>
<keyword evidence="9" id="KW-0130">Cell adhesion</keyword>
<dbReference type="GO" id="GO:0046872">
    <property type="term" value="F:metal ion binding"/>
    <property type="evidence" value="ECO:0007669"/>
    <property type="project" value="UniProtKB-KW"/>
</dbReference>
<comment type="similarity">
    <text evidence="3 16">Belongs to the peptidase M8 family.</text>
</comment>
<keyword evidence="4 16" id="KW-0645">Protease</keyword>
<dbReference type="VEuPathDB" id="TriTrypDB:TRSC58_06935"/>
<dbReference type="GO" id="GO:0004222">
    <property type="term" value="F:metalloendopeptidase activity"/>
    <property type="evidence" value="ECO:0007669"/>
    <property type="project" value="UniProtKB-UniRule"/>
</dbReference>
<accession>A0A061IS05</accession>
<evidence type="ECO:0000256" key="8">
    <source>
        <dbReference type="ARBA" id="ARBA00022833"/>
    </source>
</evidence>
<evidence type="ECO:0000256" key="9">
    <source>
        <dbReference type="ARBA" id="ARBA00022889"/>
    </source>
</evidence>
<dbReference type="Gene3D" id="3.90.132.10">
    <property type="entry name" value="Leishmanolysin , domain 2"/>
    <property type="match status" value="2"/>
</dbReference>
<evidence type="ECO:0000256" key="2">
    <source>
        <dbReference type="ARBA" id="ARBA00004370"/>
    </source>
</evidence>
<evidence type="ECO:0000256" key="15">
    <source>
        <dbReference type="PIRSR" id="PIRSR601577-2"/>
    </source>
</evidence>
<dbReference type="Gene3D" id="2.10.55.10">
    <property type="entry name" value="Leishmanolysin domain 3"/>
    <property type="match status" value="1"/>
</dbReference>
<sequence length="721" mass="77029">MGSTVPKVSVITGLCFHLLHACFFEGRCAFLLFVFIGLCVCVSHVSTVPKANNKSRIMLRLLCCALLFVLCGGVSPVIAVPHRCVFDSLPRNVPGETSEGAPASPVSVSVGSDWVPIRIRVFTDNLEAPDGVCSRAGESIDMFPAGRMICQEEDVLTEEKVEILKGVILPEAARMHSERLLVRPLNSPLVVPRFQKQSVCAKFEVPEEHHTDGVPDADMVLYAAAVPTLKMTFAWAMPCATLGSSGRPVVGVINYNPRHIGNTSQHIRVAVHEMAHALGFIAPDMENMRLVTEASGVRGMHRTHIVHSTNTREKARLHYGCTSAPGMELEYMPQVKRQAAGGRSPRLAAPPPAPPSAPPGPSPVSRPVIRRVTKEEGKRATEERRASSRGPRSGLGDHPPGMPPSVGALNEGRRPVNGRRSGIPEGRGAAGSGGVERPTLKLRGPPLPVLASPQAVAGGNAVPGRGGEQTSTDTEFTVEEKQWRPPSWPGLNSHWARRNAKDELMANFVVSGYYTALTMALFADLGYYKVNFEKAEPMGWGSGAGCKLLTEKCVNNGVTSYPEMFCTSLSGGALQCTSDRQSLGSCSLQNIEGIPAEFAYFSTSMGSKREAMMNYCPFIAPANDTGCVDGNEAAMPGSVVGPTSRCLTGEGLQVGDAAVGDVCVDVWCGKGTLSVRYKGSKEWHPCPSGYKLTPTAPFTAGRITCPSFNDVCLTIAAAPRD</sequence>
<keyword evidence="20" id="KW-1185">Reference proteome</keyword>
<feature type="compositionally biased region" description="Basic and acidic residues" evidence="17">
    <location>
        <begin position="372"/>
        <end position="386"/>
    </location>
</feature>
<keyword evidence="5 15" id="KW-0479">Metal-binding</keyword>
<evidence type="ECO:0000313" key="19">
    <source>
        <dbReference type="EMBL" id="ESL05418.1"/>
    </source>
</evidence>
<dbReference type="Gene3D" id="3.10.170.20">
    <property type="match status" value="1"/>
</dbReference>
<feature type="compositionally biased region" description="Pro residues" evidence="17">
    <location>
        <begin position="348"/>
        <end position="364"/>
    </location>
</feature>
<dbReference type="Gene3D" id="2.30.34.10">
    <property type="entry name" value="Leishmanolysin domain 4"/>
    <property type="match status" value="1"/>
</dbReference>
<dbReference type="Pfam" id="PF01457">
    <property type="entry name" value="Peptidase_M8"/>
    <property type="match status" value="2"/>
</dbReference>
<evidence type="ECO:0000256" key="16">
    <source>
        <dbReference type="RuleBase" id="RU366077"/>
    </source>
</evidence>
<feature type="region of interest" description="Disordered" evidence="17">
    <location>
        <begin position="456"/>
        <end position="487"/>
    </location>
</feature>
<evidence type="ECO:0000256" key="6">
    <source>
        <dbReference type="ARBA" id="ARBA00022729"/>
    </source>
</evidence>
<evidence type="ECO:0000256" key="14">
    <source>
        <dbReference type="ARBA" id="ARBA00023180"/>
    </source>
</evidence>
<comment type="caution">
    <text evidence="19">The sequence shown here is derived from an EMBL/GenBank/DDBJ whole genome shotgun (WGS) entry which is preliminary data.</text>
</comment>
<evidence type="ECO:0000256" key="17">
    <source>
        <dbReference type="SAM" id="MobiDB-lite"/>
    </source>
</evidence>
<keyword evidence="10 15" id="KW-0482">Metalloprotease</keyword>
<keyword evidence="18" id="KW-0812">Transmembrane</keyword>
<organism evidence="19 20">
    <name type="scientific">Trypanosoma rangeli SC58</name>
    <dbReference type="NCBI Taxonomy" id="429131"/>
    <lineage>
        <taxon>Eukaryota</taxon>
        <taxon>Discoba</taxon>
        <taxon>Euglenozoa</taxon>
        <taxon>Kinetoplastea</taxon>
        <taxon>Metakinetoplastina</taxon>
        <taxon>Trypanosomatida</taxon>
        <taxon>Trypanosomatidae</taxon>
        <taxon>Trypanosoma</taxon>
        <taxon>Herpetosoma</taxon>
    </lineage>
</organism>
<name>A0A061IS05_TRYRA</name>